<proteinExistence type="predicted"/>
<protein>
    <submittedName>
        <fullName evidence="1">Uncharacterized protein</fullName>
    </submittedName>
</protein>
<reference evidence="2" key="1">
    <citation type="submission" date="2017-01" db="EMBL/GenBank/DDBJ databases">
        <authorList>
            <person name="Wang Y."/>
            <person name="White M."/>
            <person name="Kvist S."/>
            <person name="Moncalvo J.-M."/>
        </authorList>
    </citation>
    <scope>NUCLEOTIDE SEQUENCE [LARGE SCALE GENOMIC DNA]</scope>
    <source>
        <strain evidence="2">COL-18-3</strain>
    </source>
</reference>
<name>A0A1R1PY90_ZANCU</name>
<gene>
    <name evidence="1" type="ORF">AX774_g507</name>
</gene>
<organism evidence="1 2">
    <name type="scientific">Zancudomyces culisetae</name>
    <name type="common">Gut fungus</name>
    <name type="synonym">Smittium culisetae</name>
    <dbReference type="NCBI Taxonomy" id="1213189"/>
    <lineage>
        <taxon>Eukaryota</taxon>
        <taxon>Fungi</taxon>
        <taxon>Fungi incertae sedis</taxon>
        <taxon>Zoopagomycota</taxon>
        <taxon>Kickxellomycotina</taxon>
        <taxon>Harpellomycetes</taxon>
        <taxon>Harpellales</taxon>
        <taxon>Legeriomycetaceae</taxon>
        <taxon>Zancudomyces</taxon>
    </lineage>
</organism>
<sequence length="68" mass="8129">MVDPLSLWREKTAKMFVHIHKTPRLYLEISYFRLQHYIYNKKLSVLINGIVAFAPYIHEEDYVNCASN</sequence>
<evidence type="ECO:0000313" key="1">
    <source>
        <dbReference type="EMBL" id="OMH85926.1"/>
    </source>
</evidence>
<accession>A0A1R1PY90</accession>
<evidence type="ECO:0000313" key="2">
    <source>
        <dbReference type="Proteomes" id="UP000188320"/>
    </source>
</evidence>
<dbReference type="EMBL" id="LSSK01000028">
    <property type="protein sequence ID" value="OMH85926.1"/>
    <property type="molecule type" value="Genomic_DNA"/>
</dbReference>
<dbReference type="Proteomes" id="UP000188320">
    <property type="component" value="Unassembled WGS sequence"/>
</dbReference>
<dbReference type="AlphaFoldDB" id="A0A1R1PY90"/>
<keyword evidence="2" id="KW-1185">Reference proteome</keyword>
<comment type="caution">
    <text evidence="1">The sequence shown here is derived from an EMBL/GenBank/DDBJ whole genome shotgun (WGS) entry which is preliminary data.</text>
</comment>